<sequence>MAKAPTKSKANKRQGKDTPKEQNQNTRTYYKGVKQPLPQRSKLTRTVINKTFKTDDELNGFILKEGTFKDRLNAMTLVTIKELDETAAKQLLSIAETEGGDKSYLALTYAIKIISYYDAVVKEEESSPFVAFIDKIRFVKRLTDAFRLQMASPFLQKKVAMLIKNLVSSDILAVQMVDLLIEVNDSSMQKETLAVIDLIIKKKNFTLLDIIKEKIVQTVLYHKNLKKTKTMMTLAHHLTRKDWVRKPEDYKEYIVPLIRGYTAMLKKLYEGMYSPRPDPTIRISSVKLVLDGILRFLLWERFLPAGFLPETRVSKFVKECGYMIFKLAYHDNTKYSFPALTILEIASETEKINYVKVLIDTVKKYIYLNETPRCELLNKAINQKDPEVQDRIVKSSYIYQIGGKYPLGCQMLAHECCPTFQSRLGLMLHRKSYDPDVSKNAEALLRGDTIEVYNLWC</sequence>
<proteinExistence type="predicted"/>
<dbReference type="EMBL" id="LTDL01000014">
    <property type="protein sequence ID" value="OAG32023.1"/>
    <property type="molecule type" value="Genomic_DNA"/>
</dbReference>
<gene>
    <name evidence="2" type="ORF">NEDG_00498</name>
</gene>
<dbReference type="OrthoDB" id="2188522at2759"/>
<dbReference type="RefSeq" id="XP_067545624.1">
    <property type="nucleotide sequence ID" value="XM_067687916.1"/>
</dbReference>
<evidence type="ECO:0000313" key="3">
    <source>
        <dbReference type="Proteomes" id="UP000185944"/>
    </source>
</evidence>
<keyword evidence="3" id="KW-1185">Reference proteome</keyword>
<accession>A0A177EJ72</accession>
<evidence type="ECO:0000256" key="1">
    <source>
        <dbReference type="SAM" id="MobiDB-lite"/>
    </source>
</evidence>
<organism evidence="2 3">
    <name type="scientific">Nematocida displodere</name>
    <dbReference type="NCBI Taxonomy" id="1805483"/>
    <lineage>
        <taxon>Eukaryota</taxon>
        <taxon>Fungi</taxon>
        <taxon>Fungi incertae sedis</taxon>
        <taxon>Microsporidia</taxon>
        <taxon>Nematocida</taxon>
    </lineage>
</organism>
<feature type="region of interest" description="Disordered" evidence="1">
    <location>
        <begin position="1"/>
        <end position="35"/>
    </location>
</feature>
<protein>
    <submittedName>
        <fullName evidence="2">Uncharacterized protein</fullName>
    </submittedName>
</protein>
<dbReference type="VEuPathDB" id="MicrosporidiaDB:NEDG_00498"/>
<reference evidence="2 3" key="1">
    <citation type="submission" date="2016-02" db="EMBL/GenBank/DDBJ databases">
        <title>Discovery of a natural microsporidian pathogen with a broad tissue tropism in Caenorhabditis elegans.</title>
        <authorList>
            <person name="Luallen R.J."/>
            <person name="Reinke A.W."/>
            <person name="Tong L."/>
            <person name="Botts M.R."/>
            <person name="Felix M.-A."/>
            <person name="Troemel E.R."/>
        </authorList>
    </citation>
    <scope>NUCLEOTIDE SEQUENCE [LARGE SCALE GENOMIC DNA]</scope>
    <source>
        <strain evidence="2 3">JUm2807</strain>
    </source>
</reference>
<name>A0A177EJ72_9MICR</name>
<comment type="caution">
    <text evidence="2">The sequence shown here is derived from an EMBL/GenBank/DDBJ whole genome shotgun (WGS) entry which is preliminary data.</text>
</comment>
<dbReference type="Proteomes" id="UP000185944">
    <property type="component" value="Unassembled WGS sequence"/>
</dbReference>
<dbReference type="AlphaFoldDB" id="A0A177EJ72"/>
<dbReference type="GeneID" id="93646848"/>
<evidence type="ECO:0000313" key="2">
    <source>
        <dbReference type="EMBL" id="OAG32023.1"/>
    </source>
</evidence>